<reference evidence="1" key="1">
    <citation type="submission" date="2014-11" db="EMBL/GenBank/DDBJ databases">
        <authorList>
            <person name="Amaro Gonzalez C."/>
        </authorList>
    </citation>
    <scope>NUCLEOTIDE SEQUENCE</scope>
</reference>
<protein>
    <submittedName>
        <fullName evidence="1">Uncharacterized protein</fullName>
    </submittedName>
</protein>
<name>A0A0E9W6X0_ANGAN</name>
<reference evidence="1" key="2">
    <citation type="journal article" date="2015" name="Fish Shellfish Immunol.">
        <title>Early steps in the European eel (Anguilla anguilla)-Vibrio vulnificus interaction in the gills: Role of the RtxA13 toxin.</title>
        <authorList>
            <person name="Callol A."/>
            <person name="Pajuelo D."/>
            <person name="Ebbesson L."/>
            <person name="Teles M."/>
            <person name="MacKenzie S."/>
            <person name="Amaro C."/>
        </authorList>
    </citation>
    <scope>NUCLEOTIDE SEQUENCE</scope>
</reference>
<proteinExistence type="predicted"/>
<accession>A0A0E9W6X0</accession>
<dbReference type="EMBL" id="GBXM01022516">
    <property type="protein sequence ID" value="JAH86061.1"/>
    <property type="molecule type" value="Transcribed_RNA"/>
</dbReference>
<evidence type="ECO:0000313" key="1">
    <source>
        <dbReference type="EMBL" id="JAH86061.1"/>
    </source>
</evidence>
<sequence length="33" mass="3865">MILSGGKNSRLFCKSVSFLHQMVFKMLFDIWSI</sequence>
<dbReference type="AlphaFoldDB" id="A0A0E9W6X0"/>
<organism evidence="1">
    <name type="scientific">Anguilla anguilla</name>
    <name type="common">European freshwater eel</name>
    <name type="synonym">Muraena anguilla</name>
    <dbReference type="NCBI Taxonomy" id="7936"/>
    <lineage>
        <taxon>Eukaryota</taxon>
        <taxon>Metazoa</taxon>
        <taxon>Chordata</taxon>
        <taxon>Craniata</taxon>
        <taxon>Vertebrata</taxon>
        <taxon>Euteleostomi</taxon>
        <taxon>Actinopterygii</taxon>
        <taxon>Neopterygii</taxon>
        <taxon>Teleostei</taxon>
        <taxon>Anguilliformes</taxon>
        <taxon>Anguillidae</taxon>
        <taxon>Anguilla</taxon>
    </lineage>
</organism>